<evidence type="ECO:0000313" key="2">
    <source>
        <dbReference type="Proteomes" id="UP000467700"/>
    </source>
</evidence>
<dbReference type="Proteomes" id="UP000467700">
    <property type="component" value="Unassembled WGS sequence"/>
</dbReference>
<dbReference type="EMBL" id="CACVBS010000101">
    <property type="protein sequence ID" value="CAA7271127.1"/>
    <property type="molecule type" value="Genomic_DNA"/>
</dbReference>
<dbReference type="AlphaFoldDB" id="A0A8S0X1Q8"/>
<name>A0A8S0X1Q8_CYCAE</name>
<evidence type="ECO:0000313" key="1">
    <source>
        <dbReference type="EMBL" id="CAA7271127.1"/>
    </source>
</evidence>
<sequence>MRQRIPNLKFLGKCIEVRAMCQLLLLYRNDKEESTRAGLNKNHENLQSFNKESFNLTHAMNYIAYRQDFHIVVPSSTDASQFAAILSRAPEDVPSTPRAGPSRLPTIPEMSCSRRQTVSVVTSQRTVEGRARCRVVPLDDKTMEMPNGLSRDVQDYMTIMPRTISAIVTCIFLFHPTRHRSLMARKCATPLSAWETLGFSTATVDSTRNLTPWTTPRIKRPITKLLKALLTSYSF</sequence>
<comment type="caution">
    <text evidence="1">The sequence shown here is derived from an EMBL/GenBank/DDBJ whole genome shotgun (WGS) entry which is preliminary data.</text>
</comment>
<protein>
    <submittedName>
        <fullName evidence="1">Uncharacterized protein</fullName>
    </submittedName>
</protein>
<proteinExistence type="predicted"/>
<gene>
    <name evidence="1" type="ORF">AAE3_LOCUS13327</name>
</gene>
<keyword evidence="2" id="KW-1185">Reference proteome</keyword>
<organism evidence="1 2">
    <name type="scientific">Cyclocybe aegerita</name>
    <name type="common">Black poplar mushroom</name>
    <name type="synonym">Agrocybe aegerita</name>
    <dbReference type="NCBI Taxonomy" id="1973307"/>
    <lineage>
        <taxon>Eukaryota</taxon>
        <taxon>Fungi</taxon>
        <taxon>Dikarya</taxon>
        <taxon>Basidiomycota</taxon>
        <taxon>Agaricomycotina</taxon>
        <taxon>Agaricomycetes</taxon>
        <taxon>Agaricomycetidae</taxon>
        <taxon>Agaricales</taxon>
        <taxon>Agaricineae</taxon>
        <taxon>Bolbitiaceae</taxon>
        <taxon>Cyclocybe</taxon>
    </lineage>
</organism>
<accession>A0A8S0X1Q8</accession>
<reference evidence="1 2" key="1">
    <citation type="submission" date="2020-01" db="EMBL/GenBank/DDBJ databases">
        <authorList>
            <person name="Gupta K D."/>
        </authorList>
    </citation>
    <scope>NUCLEOTIDE SEQUENCE [LARGE SCALE GENOMIC DNA]</scope>
</reference>